<dbReference type="InterPro" id="IPR050960">
    <property type="entry name" value="AB_hydrolase_4_sf"/>
</dbReference>
<dbReference type="Pfam" id="PF12146">
    <property type="entry name" value="Hydrolase_4"/>
    <property type="match status" value="1"/>
</dbReference>
<gene>
    <name evidence="4" type="ORF">RMSM_07327</name>
</gene>
<dbReference type="InterPro" id="IPR012020">
    <property type="entry name" value="ABHD4"/>
</dbReference>
<dbReference type="SUPFAM" id="SSF53474">
    <property type="entry name" value="alpha/beta-Hydrolases"/>
    <property type="match status" value="1"/>
</dbReference>
<proteinExistence type="inferred from homology"/>
<dbReference type="PANTHER" id="PTHR10794">
    <property type="entry name" value="ABHYDROLASE DOMAIN-CONTAINING PROTEIN"/>
    <property type="match status" value="1"/>
</dbReference>
<dbReference type="PATRIC" id="fig|1265738.3.peg.7309"/>
<keyword evidence="5" id="KW-1185">Reference proteome</keyword>
<dbReference type="GO" id="GO:0047372">
    <property type="term" value="F:monoacylglycerol lipase activity"/>
    <property type="evidence" value="ECO:0007669"/>
    <property type="project" value="TreeGrafter"/>
</dbReference>
<dbReference type="AlphaFoldDB" id="M5R9N5"/>
<dbReference type="InterPro" id="IPR022742">
    <property type="entry name" value="Hydrolase_4"/>
</dbReference>
<dbReference type="InterPro" id="IPR029058">
    <property type="entry name" value="AB_hydrolase_fold"/>
</dbReference>
<sequence length="340" mass="38184">MSGRPPDKFAISNFQWLDPFEPHRWWPGGWLQTLSIKTLRPELDVDRYDGCVAFDVPGDQTPPDVLSGFYFPVAQESTKPTVILFHGMGGHAQSGYMRSMAERLLAAGYAVVLWNNRGAGSSARNCIRFHHPGYTDDIALLVDFLHKQRPEWTRNGLAAVAFSLGANVLLRYLAETEGDAAFSAASVVSAPLDMETTSMNLRNGMNRIFDRYLLKKQREELLREAAELTSDERRAIEAASSVWELDDQFTAKHLGYDGAKDFYRNNSAIYVLDKIKTPTLLFHAADDPVVDETVFTDREWTTSGPLYPALAASGGHTGFLDRQGKRWHERASVRFFDAML</sequence>
<keyword evidence="4" id="KW-0378">Hydrolase</keyword>
<feature type="active site" description="Charge relay system" evidence="2">
    <location>
        <position position="287"/>
    </location>
</feature>
<dbReference type="EMBL" id="ANOG01001043">
    <property type="protein sequence ID" value="EMI15756.1"/>
    <property type="molecule type" value="Genomic_DNA"/>
</dbReference>
<feature type="active site" description="Charge relay system" evidence="2">
    <location>
        <position position="316"/>
    </location>
</feature>
<dbReference type="Proteomes" id="UP000011991">
    <property type="component" value="Unassembled WGS sequence"/>
</dbReference>
<accession>M5R9N5</accession>
<reference evidence="4 5" key="1">
    <citation type="journal article" date="2013" name="Mar. Genomics">
        <title>Expression of sulfatases in Rhodopirellula baltica and the diversity of sulfatases in the genus Rhodopirellula.</title>
        <authorList>
            <person name="Wegner C.E."/>
            <person name="Richter-Heitmann T."/>
            <person name="Klindworth A."/>
            <person name="Klockow C."/>
            <person name="Richter M."/>
            <person name="Achstetter T."/>
            <person name="Glockner F.O."/>
            <person name="Harder J."/>
        </authorList>
    </citation>
    <scope>NUCLEOTIDE SEQUENCE [LARGE SCALE GENOMIC DNA]</scope>
    <source>
        <strain evidence="4 5">SM1</strain>
    </source>
</reference>
<feature type="active site" description="Charge relay system" evidence="2">
    <location>
        <position position="163"/>
    </location>
</feature>
<organism evidence="4 5">
    <name type="scientific">Rhodopirellula maiorica SM1</name>
    <dbReference type="NCBI Taxonomy" id="1265738"/>
    <lineage>
        <taxon>Bacteria</taxon>
        <taxon>Pseudomonadati</taxon>
        <taxon>Planctomycetota</taxon>
        <taxon>Planctomycetia</taxon>
        <taxon>Pirellulales</taxon>
        <taxon>Pirellulaceae</taxon>
        <taxon>Novipirellula</taxon>
    </lineage>
</organism>
<name>M5R9N5_9BACT</name>
<evidence type="ECO:0000313" key="4">
    <source>
        <dbReference type="EMBL" id="EMI15756.1"/>
    </source>
</evidence>
<evidence type="ECO:0000256" key="1">
    <source>
        <dbReference type="ARBA" id="ARBA00010884"/>
    </source>
</evidence>
<comment type="caution">
    <text evidence="4">The sequence shown here is derived from an EMBL/GenBank/DDBJ whole genome shotgun (WGS) entry which is preliminary data.</text>
</comment>
<evidence type="ECO:0000313" key="5">
    <source>
        <dbReference type="Proteomes" id="UP000011991"/>
    </source>
</evidence>
<evidence type="ECO:0000256" key="2">
    <source>
        <dbReference type="PIRSR" id="PIRSR005211-1"/>
    </source>
</evidence>
<dbReference type="PANTHER" id="PTHR10794:SF94">
    <property type="entry name" value="ESTERASE YHET-RELATED"/>
    <property type="match status" value="1"/>
</dbReference>
<feature type="domain" description="Serine aminopeptidase S33" evidence="3">
    <location>
        <begin position="78"/>
        <end position="293"/>
    </location>
</feature>
<dbReference type="Gene3D" id="3.40.50.1820">
    <property type="entry name" value="alpha/beta hydrolase"/>
    <property type="match status" value="1"/>
</dbReference>
<dbReference type="RefSeq" id="WP_008708377.1">
    <property type="nucleotide sequence ID" value="NZ_ANOG01001043.1"/>
</dbReference>
<evidence type="ECO:0000259" key="3">
    <source>
        <dbReference type="Pfam" id="PF12146"/>
    </source>
</evidence>
<protein>
    <submittedName>
        <fullName evidence="4">AB-hydrolase YheT, putative</fullName>
    </submittedName>
</protein>
<dbReference type="GO" id="GO:0034338">
    <property type="term" value="F:short-chain carboxylesterase activity"/>
    <property type="evidence" value="ECO:0007669"/>
    <property type="project" value="TreeGrafter"/>
</dbReference>
<dbReference type="PIRSF" id="PIRSF005211">
    <property type="entry name" value="Ab_hydro_YheT"/>
    <property type="match status" value="1"/>
</dbReference>
<comment type="similarity">
    <text evidence="1">Belongs to the AB hydrolase superfamily. AB hydrolase 4 family.</text>
</comment>